<evidence type="ECO:0000256" key="1">
    <source>
        <dbReference type="ARBA" id="ARBA00022448"/>
    </source>
</evidence>
<name>A0A1W1DDA1_9ZZZZ</name>
<feature type="domain" description="Cytochrome c" evidence="6">
    <location>
        <begin position="19"/>
        <end position="97"/>
    </location>
</feature>
<organism evidence="7">
    <name type="scientific">hydrothermal vent metagenome</name>
    <dbReference type="NCBI Taxonomy" id="652676"/>
    <lineage>
        <taxon>unclassified sequences</taxon>
        <taxon>metagenomes</taxon>
        <taxon>ecological metagenomes</taxon>
    </lineage>
</organism>
<proteinExistence type="predicted"/>
<evidence type="ECO:0000313" key="7">
    <source>
        <dbReference type="EMBL" id="SFV79123.1"/>
    </source>
</evidence>
<accession>A0A1W1DDA1</accession>
<dbReference type="Pfam" id="PF00034">
    <property type="entry name" value="Cytochrom_C"/>
    <property type="match status" value="1"/>
</dbReference>
<keyword evidence="1" id="KW-0813">Transport</keyword>
<dbReference type="EMBL" id="FPHS01000125">
    <property type="protein sequence ID" value="SFV79123.1"/>
    <property type="molecule type" value="Genomic_DNA"/>
</dbReference>
<evidence type="ECO:0000256" key="4">
    <source>
        <dbReference type="ARBA" id="ARBA00022982"/>
    </source>
</evidence>
<dbReference type="SUPFAM" id="SSF46626">
    <property type="entry name" value="Cytochrome c"/>
    <property type="match status" value="1"/>
</dbReference>
<protein>
    <submittedName>
        <fullName evidence="7">Cytochrome c4</fullName>
    </submittedName>
</protein>
<sequence>MKKVLLVAAAAAISMGSFSVQASGEAMYNNLGCSGCHGAGGNSMVPSYPSLAGKDAGWIFDQLKAFQDGSRVDPTMNAMAPMAAGHEQAIADFLAGK</sequence>
<dbReference type="PANTHER" id="PTHR33751:SF9">
    <property type="entry name" value="CYTOCHROME C4"/>
    <property type="match status" value="1"/>
</dbReference>
<dbReference type="AlphaFoldDB" id="A0A1W1DDA1"/>
<keyword evidence="5" id="KW-0408">Iron</keyword>
<keyword evidence="4" id="KW-0249">Electron transport</keyword>
<dbReference type="InterPro" id="IPR050597">
    <property type="entry name" value="Cytochrome_c_Oxidase_Subunit"/>
</dbReference>
<evidence type="ECO:0000259" key="6">
    <source>
        <dbReference type="PROSITE" id="PS51007"/>
    </source>
</evidence>
<keyword evidence="3" id="KW-0479">Metal-binding</keyword>
<keyword evidence="2" id="KW-0349">Heme</keyword>
<evidence type="ECO:0000256" key="3">
    <source>
        <dbReference type="ARBA" id="ARBA00022723"/>
    </source>
</evidence>
<evidence type="ECO:0000256" key="5">
    <source>
        <dbReference type="ARBA" id="ARBA00023004"/>
    </source>
</evidence>
<dbReference type="InterPro" id="IPR009056">
    <property type="entry name" value="Cyt_c-like_dom"/>
</dbReference>
<dbReference type="PANTHER" id="PTHR33751">
    <property type="entry name" value="CBB3-TYPE CYTOCHROME C OXIDASE SUBUNIT FIXP"/>
    <property type="match status" value="1"/>
</dbReference>
<dbReference type="PROSITE" id="PS51007">
    <property type="entry name" value="CYTC"/>
    <property type="match status" value="1"/>
</dbReference>
<dbReference type="InterPro" id="IPR036909">
    <property type="entry name" value="Cyt_c-like_dom_sf"/>
</dbReference>
<dbReference type="GO" id="GO:0009055">
    <property type="term" value="F:electron transfer activity"/>
    <property type="evidence" value="ECO:0007669"/>
    <property type="project" value="InterPro"/>
</dbReference>
<dbReference type="GO" id="GO:0020037">
    <property type="term" value="F:heme binding"/>
    <property type="evidence" value="ECO:0007669"/>
    <property type="project" value="InterPro"/>
</dbReference>
<gene>
    <name evidence="7" type="ORF">MNB_SUP05-11-114</name>
</gene>
<evidence type="ECO:0000256" key="2">
    <source>
        <dbReference type="ARBA" id="ARBA00022617"/>
    </source>
</evidence>
<dbReference type="Gene3D" id="1.10.760.10">
    <property type="entry name" value="Cytochrome c-like domain"/>
    <property type="match status" value="1"/>
</dbReference>
<reference evidence="7" key="1">
    <citation type="submission" date="2016-10" db="EMBL/GenBank/DDBJ databases">
        <authorList>
            <person name="de Groot N.N."/>
        </authorList>
    </citation>
    <scope>NUCLEOTIDE SEQUENCE</scope>
</reference>
<dbReference type="GO" id="GO:0046872">
    <property type="term" value="F:metal ion binding"/>
    <property type="evidence" value="ECO:0007669"/>
    <property type="project" value="UniProtKB-KW"/>
</dbReference>